<dbReference type="CDD" id="cd02856">
    <property type="entry name" value="E_set_GDE_Isoamylase_N"/>
    <property type="match status" value="1"/>
</dbReference>
<dbReference type="InterPro" id="IPR044505">
    <property type="entry name" value="GlgX_Isoamylase_N_E_set"/>
</dbReference>
<keyword evidence="4" id="KW-0326">Glycosidase</keyword>
<dbReference type="CDD" id="cd11326">
    <property type="entry name" value="AmyAc_Glg_debranch"/>
    <property type="match status" value="1"/>
</dbReference>
<dbReference type="GO" id="GO:0005980">
    <property type="term" value="P:glycogen catabolic process"/>
    <property type="evidence" value="ECO:0007669"/>
    <property type="project" value="InterPro"/>
</dbReference>
<dbReference type="InterPro" id="IPR048650">
    <property type="entry name" value="ISOA1-3-like_C"/>
</dbReference>
<protein>
    <submittedName>
        <fullName evidence="6">Glycogen debranching enzyme GlgX</fullName>
    </submittedName>
</protein>
<keyword evidence="7" id="KW-1185">Reference proteome</keyword>
<dbReference type="InterPro" id="IPR004193">
    <property type="entry name" value="Glyco_hydro_13_N"/>
</dbReference>
<evidence type="ECO:0000256" key="1">
    <source>
        <dbReference type="ARBA" id="ARBA00008061"/>
    </source>
</evidence>
<dbReference type="Gene3D" id="3.20.20.80">
    <property type="entry name" value="Glycosidases"/>
    <property type="match status" value="1"/>
</dbReference>
<dbReference type="Pfam" id="PF21156">
    <property type="entry name" value="ISOA1-3_C"/>
    <property type="match status" value="1"/>
</dbReference>
<evidence type="ECO:0000256" key="2">
    <source>
        <dbReference type="ARBA" id="ARBA00022801"/>
    </source>
</evidence>
<dbReference type="Proteomes" id="UP000185557">
    <property type="component" value="Unassembled WGS sequence"/>
</dbReference>
<evidence type="ECO:0000256" key="4">
    <source>
        <dbReference type="ARBA" id="ARBA00023295"/>
    </source>
</evidence>
<dbReference type="PANTHER" id="PTHR43002">
    <property type="entry name" value="GLYCOGEN DEBRANCHING ENZYME"/>
    <property type="match status" value="1"/>
</dbReference>
<dbReference type="InterPro" id="IPR006047">
    <property type="entry name" value="GH13_cat_dom"/>
</dbReference>
<dbReference type="Pfam" id="PF02922">
    <property type="entry name" value="CBM_48"/>
    <property type="match status" value="1"/>
</dbReference>
<dbReference type="OrthoDB" id="9761875at2"/>
<dbReference type="SUPFAM" id="SSF51011">
    <property type="entry name" value="Glycosyl hydrolase domain"/>
    <property type="match status" value="1"/>
</dbReference>
<dbReference type="STRING" id="549789.NIES30_18855"/>
<dbReference type="InterPro" id="IPR011837">
    <property type="entry name" value="Glycogen_debranch_GlgX"/>
</dbReference>
<evidence type="ECO:0000313" key="7">
    <source>
        <dbReference type="Proteomes" id="UP000185557"/>
    </source>
</evidence>
<dbReference type="InterPro" id="IPR017853">
    <property type="entry name" value="GH"/>
</dbReference>
<dbReference type="InterPro" id="IPR013783">
    <property type="entry name" value="Ig-like_fold"/>
</dbReference>
<dbReference type="GO" id="GO:0019156">
    <property type="term" value="F:isoamylase activity"/>
    <property type="evidence" value="ECO:0007669"/>
    <property type="project" value="UniProtKB-ARBA"/>
</dbReference>
<dbReference type="RefSeq" id="WP_073609980.1">
    <property type="nucleotide sequence ID" value="NZ_MRCG01000015.1"/>
</dbReference>
<dbReference type="InterPro" id="IPR014756">
    <property type="entry name" value="Ig_E-set"/>
</dbReference>
<evidence type="ECO:0000259" key="5">
    <source>
        <dbReference type="SMART" id="SM00642"/>
    </source>
</evidence>
<dbReference type="SUPFAM" id="SSF51445">
    <property type="entry name" value="(Trans)glycosidases"/>
    <property type="match status" value="1"/>
</dbReference>
<dbReference type="SUPFAM" id="SSF81296">
    <property type="entry name" value="E set domains"/>
    <property type="match status" value="1"/>
</dbReference>
<evidence type="ECO:0000256" key="3">
    <source>
        <dbReference type="ARBA" id="ARBA00022946"/>
    </source>
</evidence>
<dbReference type="Gene3D" id="2.60.40.1180">
    <property type="entry name" value="Golgi alpha-mannosidase II"/>
    <property type="match status" value="1"/>
</dbReference>
<comment type="caution">
    <text evidence="6">The sequence shown here is derived from an EMBL/GenBank/DDBJ whole genome shotgun (WGS) entry which is preliminary data.</text>
</comment>
<dbReference type="NCBIfam" id="TIGR02100">
    <property type="entry name" value="glgX_debranch"/>
    <property type="match status" value="1"/>
</dbReference>
<dbReference type="InterPro" id="IPR013780">
    <property type="entry name" value="Glyco_hydro_b"/>
</dbReference>
<accession>A0A1U7J1R1</accession>
<dbReference type="GO" id="GO:0004135">
    <property type="term" value="F:amylo-alpha-1,6-glucosidase activity"/>
    <property type="evidence" value="ECO:0007669"/>
    <property type="project" value="InterPro"/>
</dbReference>
<sequence length="689" mass="78253">MSPKVLPGQSFPLGATVYAVGVNFCLYSKHATGIDLLLFQADDLTEPSRVITFDPLWNRTFYYWHMFVPGLKSGQVYAYRVHGPFDPAHGHRFDATKVLLDPYARAIVGDDIYDRSRAIGPGDNCATAIKGVVVDTRNYDWQGDRPLHIPYSSSVIYEMHVGGFTRHPSSGLPDEQRGTYAGLIEKIPYLQELGITAVELLPIHQFDAQDAMPGRENYWGYSTLGFFAPHRAYSSRKDPLGPVNEFRDMVKALHRAGIEVILDVVFNHSAEGNHEGPTLSFKGIDNETYYMLEDNPIYYSNYSGCGNTLSPNHAVVGRMILDSLRYWVSEMHVDGFRFDLASVMSRDMAGNPLEDPPILWNIESEPILAGTKIIAEAWDAGGLYQVGSFIGDRFAEWNGPYRDHVRQFIKGDEGVVPDLAARLLGSPDIYQKPNREPNRSIHFVTCHDGFTLNDLVSYDHKYNEANGEHNRDGTDANYSWNCGVEGLSAPPEVEQLRQRQIKNFLTLLFMAQGTPMLLMGDEVRRTQRGNNNAYCQDNDLSWFNWDAVEKEQPLLRFTQGLIHFIQSLKVLQLRHLLRVTTTWHYEPHIVWHGTTLNQPDWSEHSRTLAFTLRYPDAKEQIHVMLNAYWEALMFDLPGLGPHDRWHRIVDTAVPPPRDFCYPEEAPVFENDLYPVGPRSTVVLMSRGQG</sequence>
<evidence type="ECO:0000313" key="6">
    <source>
        <dbReference type="EMBL" id="OKH45929.1"/>
    </source>
</evidence>
<comment type="similarity">
    <text evidence="1">Belongs to the glycosyl hydrolase 13 family.</text>
</comment>
<dbReference type="AlphaFoldDB" id="A0A1U7J1R1"/>
<gene>
    <name evidence="6" type="ORF">NIES30_18855</name>
</gene>
<dbReference type="Pfam" id="PF00128">
    <property type="entry name" value="Alpha-amylase"/>
    <property type="match status" value="1"/>
</dbReference>
<dbReference type="Gene3D" id="2.60.40.10">
    <property type="entry name" value="Immunoglobulins"/>
    <property type="match status" value="1"/>
</dbReference>
<dbReference type="SMART" id="SM00642">
    <property type="entry name" value="Aamy"/>
    <property type="match status" value="1"/>
</dbReference>
<keyword evidence="2" id="KW-0378">Hydrolase</keyword>
<proteinExistence type="inferred from homology"/>
<dbReference type="EMBL" id="MRCG01000015">
    <property type="protein sequence ID" value="OKH45929.1"/>
    <property type="molecule type" value="Genomic_DNA"/>
</dbReference>
<name>A0A1U7J1R1_9CYAN</name>
<keyword evidence="3" id="KW-0809">Transit peptide</keyword>
<organism evidence="6 7">
    <name type="scientific">Phormidium tenue NIES-30</name>
    <dbReference type="NCBI Taxonomy" id="549789"/>
    <lineage>
        <taxon>Bacteria</taxon>
        <taxon>Bacillati</taxon>
        <taxon>Cyanobacteriota</taxon>
        <taxon>Cyanophyceae</taxon>
        <taxon>Oscillatoriophycideae</taxon>
        <taxon>Oscillatoriales</taxon>
        <taxon>Oscillatoriaceae</taxon>
        <taxon>Phormidium</taxon>
    </lineage>
</organism>
<feature type="domain" description="Glycosyl hydrolase family 13 catalytic" evidence="5">
    <location>
        <begin position="158"/>
        <end position="565"/>
    </location>
</feature>
<reference evidence="6 7" key="1">
    <citation type="submission" date="2016-11" db="EMBL/GenBank/DDBJ databases">
        <title>Draft Genome Sequences of Nine Cyanobacterial Strains from Diverse Habitats.</title>
        <authorList>
            <person name="Zhu T."/>
            <person name="Hou S."/>
            <person name="Lu X."/>
            <person name="Hess W.R."/>
        </authorList>
    </citation>
    <scope>NUCLEOTIDE SEQUENCE [LARGE SCALE GENOMIC DNA]</scope>
    <source>
        <strain evidence="6 7">NIES-30</strain>
    </source>
</reference>